<feature type="transmembrane region" description="Helical" evidence="1">
    <location>
        <begin position="215"/>
        <end position="241"/>
    </location>
</feature>
<keyword evidence="1" id="KW-0472">Membrane</keyword>
<reference evidence="2" key="1">
    <citation type="journal article" date="2014" name="Front. Microbiol.">
        <title>High frequency of phylogenetically diverse reductive dehalogenase-homologous genes in deep subseafloor sedimentary metagenomes.</title>
        <authorList>
            <person name="Kawai M."/>
            <person name="Futagami T."/>
            <person name="Toyoda A."/>
            <person name="Takaki Y."/>
            <person name="Nishi S."/>
            <person name="Hori S."/>
            <person name="Arai W."/>
            <person name="Tsubouchi T."/>
            <person name="Morono Y."/>
            <person name="Uchiyama I."/>
            <person name="Ito T."/>
            <person name="Fujiyama A."/>
            <person name="Inagaki F."/>
            <person name="Takami H."/>
        </authorList>
    </citation>
    <scope>NUCLEOTIDE SEQUENCE</scope>
    <source>
        <strain evidence="2">Expedition CK06-06</strain>
    </source>
</reference>
<protein>
    <submittedName>
        <fullName evidence="2">Uncharacterized protein</fullName>
    </submittedName>
</protein>
<dbReference type="AlphaFoldDB" id="X1R9L0"/>
<sequence length="246" mass="26813">EAYVAGRAPVIGALGQAIVYPGETIAADVVWKNTGFAWVAPNFRLDLRESGAFKTWIEGPWVTSPGANPGDMATVTPYRQVPSDWAPNTAIDVKIMVEGIPGEVWREDDIFITGPKPIEEYELIHHTIYHFAYIYDGDVEVTTATFKSAPFIPSAWLGDKFASKLEEEVRAKGERVLEVKVYVDTTPLFWTDYRIEVTSTPLGGAVEAAPGIGVIGIPVAVTALLIALAIIAVIVVAYHFIIKPLT</sequence>
<keyword evidence="1" id="KW-0812">Transmembrane</keyword>
<name>X1R9L0_9ZZZZ</name>
<organism evidence="2">
    <name type="scientific">marine sediment metagenome</name>
    <dbReference type="NCBI Taxonomy" id="412755"/>
    <lineage>
        <taxon>unclassified sequences</taxon>
        <taxon>metagenomes</taxon>
        <taxon>ecological metagenomes</taxon>
    </lineage>
</organism>
<keyword evidence="1" id="KW-1133">Transmembrane helix</keyword>
<proteinExistence type="predicted"/>
<gene>
    <name evidence="2" type="ORF">S12H4_11605</name>
</gene>
<comment type="caution">
    <text evidence="2">The sequence shown here is derived from an EMBL/GenBank/DDBJ whole genome shotgun (WGS) entry which is preliminary data.</text>
</comment>
<feature type="non-terminal residue" evidence="2">
    <location>
        <position position="246"/>
    </location>
</feature>
<evidence type="ECO:0000256" key="1">
    <source>
        <dbReference type="SAM" id="Phobius"/>
    </source>
</evidence>
<feature type="non-terminal residue" evidence="2">
    <location>
        <position position="1"/>
    </location>
</feature>
<evidence type="ECO:0000313" key="2">
    <source>
        <dbReference type="EMBL" id="GAI77243.1"/>
    </source>
</evidence>
<accession>X1R9L0</accession>
<dbReference type="EMBL" id="BARW01005259">
    <property type="protein sequence ID" value="GAI77243.1"/>
    <property type="molecule type" value="Genomic_DNA"/>
</dbReference>